<feature type="compositionally biased region" description="Gly residues" evidence="1">
    <location>
        <begin position="219"/>
        <end position="230"/>
    </location>
</feature>
<dbReference type="Gene3D" id="6.10.140.1430">
    <property type="match status" value="1"/>
</dbReference>
<proteinExistence type="predicted"/>
<comment type="caution">
    <text evidence="2">The sequence shown here is derived from an EMBL/GenBank/DDBJ whole genome shotgun (WGS) entry which is preliminary data.</text>
</comment>
<feature type="region of interest" description="Disordered" evidence="1">
    <location>
        <begin position="211"/>
        <end position="297"/>
    </location>
</feature>
<dbReference type="Proteomes" id="UP000437709">
    <property type="component" value="Unassembled WGS sequence"/>
</dbReference>
<reference evidence="2 3" key="1">
    <citation type="submission" date="2019-10" db="EMBL/GenBank/DDBJ databases">
        <title>Georgenia wutianyii sp. nov. and Georgenia yuyongxinii sp. nov. isolated from plateau pika (Ochotona curzoniae) in the Qinghai-Tibet plateau of China.</title>
        <authorList>
            <person name="Tian Z."/>
        </authorList>
    </citation>
    <scope>NUCLEOTIDE SEQUENCE [LARGE SCALE GENOMIC DNA]</scope>
    <source>
        <strain evidence="2 3">JCM 19765</strain>
    </source>
</reference>
<evidence type="ECO:0000313" key="2">
    <source>
        <dbReference type="EMBL" id="MPV36097.1"/>
    </source>
</evidence>
<sequence>MTEGTSRPGDPFGTGGDAGRATTPPPTSQPPAYPPVREPGAGAAVVPPTDEPQGTKDTAKEEASHLAGTAKEDAGQVKDTAKDAAKETAHEATDQARRAATEAKNQAKDLFDQTRGELTEQTSSQQRRLAGGLRSFSGELSSMADGSQEQGLATDLAKQASSYVDKVGRWLEDREPGDVLDEVSRYARRHPGTFMVIAAGLGLVAGRVARSLKDSSSGGESGGGASGYGSVGTQAGSTSRPAPAGYPADYGTGGRYRAGEQVTTEYAPPGGTPTTGTTGPAYTAPTDPPVPGTGGVR</sequence>
<dbReference type="RefSeq" id="WP_152193783.1">
    <property type="nucleotide sequence ID" value="NZ_VUKD01000001.1"/>
</dbReference>
<feature type="compositionally biased region" description="Pro residues" evidence="1">
    <location>
        <begin position="23"/>
        <end position="37"/>
    </location>
</feature>
<dbReference type="OrthoDB" id="4578793at2"/>
<feature type="compositionally biased region" description="Basic and acidic residues" evidence="1">
    <location>
        <begin position="53"/>
        <end position="118"/>
    </location>
</feature>
<organism evidence="2 3">
    <name type="scientific">Georgenia subflava</name>
    <dbReference type="NCBI Taxonomy" id="1622177"/>
    <lineage>
        <taxon>Bacteria</taxon>
        <taxon>Bacillati</taxon>
        <taxon>Actinomycetota</taxon>
        <taxon>Actinomycetes</taxon>
        <taxon>Micrococcales</taxon>
        <taxon>Bogoriellaceae</taxon>
        <taxon>Georgenia</taxon>
    </lineage>
</organism>
<evidence type="ECO:0008006" key="4">
    <source>
        <dbReference type="Google" id="ProtNLM"/>
    </source>
</evidence>
<accession>A0A6N7EHB4</accession>
<dbReference type="EMBL" id="WHPC01000006">
    <property type="protein sequence ID" value="MPV36097.1"/>
    <property type="molecule type" value="Genomic_DNA"/>
</dbReference>
<evidence type="ECO:0000256" key="1">
    <source>
        <dbReference type="SAM" id="MobiDB-lite"/>
    </source>
</evidence>
<feature type="region of interest" description="Disordered" evidence="1">
    <location>
        <begin position="1"/>
        <end position="155"/>
    </location>
</feature>
<gene>
    <name evidence="2" type="ORF">GB881_03395</name>
</gene>
<keyword evidence="3" id="KW-1185">Reference proteome</keyword>
<evidence type="ECO:0000313" key="3">
    <source>
        <dbReference type="Proteomes" id="UP000437709"/>
    </source>
</evidence>
<name>A0A6N7EHB4_9MICO</name>
<protein>
    <recommendedName>
        <fullName evidence="4">DUF3618 domain-containing protein</fullName>
    </recommendedName>
</protein>
<dbReference type="AlphaFoldDB" id="A0A6N7EHB4"/>
<feature type="compositionally biased region" description="Low complexity" evidence="1">
    <location>
        <begin position="263"/>
        <end position="285"/>
    </location>
</feature>
<feature type="compositionally biased region" description="Polar residues" evidence="1">
    <location>
        <begin position="138"/>
        <end position="151"/>
    </location>
</feature>